<dbReference type="Proteomes" id="UP000001194">
    <property type="component" value="Unassembled WGS sequence"/>
</dbReference>
<evidence type="ECO:0000256" key="1">
    <source>
        <dbReference type="SAM" id="MobiDB-lite"/>
    </source>
</evidence>
<dbReference type="KEGG" id="lbc:LACBIDRAFT_313070"/>
<gene>
    <name evidence="2" type="ORF">LACBIDRAFT_313070</name>
</gene>
<sequence length="511" mass="57455">MTTPELYLSLLSGRQGDVSHLSTEQRHNDVGSRLSGHPFPNDPDRLMDLLDALAAVCVWKEEKQVMFVSLSMTMDPKAATLYVSSNETVPATVTSHLRIIRGQLKELQSVVVPKQSSVVVPKQSIPPDIETSPDPSKTQARTEGELKIQKTIYEYSYGKLRQRFNKWAPDILAKYDAFTKSSNLNIQDATLLQATHLALKHIQSLLRSKRPPPDLSRLIWMIDKLSGSWQDHLNAAGIEEILTRWDNYIDAGRNRKLSLRRLLKKLFTLHHHIRTIMRIAWSRRLSPFLDGQFDVVAVPAACYDISIRVSEQAVLPVIFPAREQKHLPIYDDILKRLQEKAESEGVKIEKGKLSMKQAAVHAECTLLAYHIQHPNIHPYCYFGGSKLSCHGCATFFSSYNLVAESFHLPQFFTKGSHNKIYLRWTCPHLLPLQRFKPLQPGTLSLDAQVKQKMIAALGKELIAYVDELRAVRAGPSPSQSDSTAASGDSREDANESLADLIAGLAQLDDQV</sequence>
<keyword evidence="3" id="KW-1185">Reference proteome</keyword>
<feature type="region of interest" description="Disordered" evidence="1">
    <location>
        <begin position="123"/>
        <end position="142"/>
    </location>
</feature>
<dbReference type="Pfam" id="PF14441">
    <property type="entry name" value="OTT_1508_deam"/>
    <property type="match status" value="1"/>
</dbReference>
<evidence type="ECO:0000313" key="3">
    <source>
        <dbReference type="Proteomes" id="UP000001194"/>
    </source>
</evidence>
<proteinExistence type="predicted"/>
<reference evidence="2 3" key="1">
    <citation type="journal article" date="2008" name="Nature">
        <title>The genome of Laccaria bicolor provides insights into mycorrhizal symbiosis.</title>
        <authorList>
            <person name="Martin F."/>
            <person name="Aerts A."/>
            <person name="Ahren D."/>
            <person name="Brun A."/>
            <person name="Danchin E.G.J."/>
            <person name="Duchaussoy F."/>
            <person name="Gibon J."/>
            <person name="Kohler A."/>
            <person name="Lindquist E."/>
            <person name="Pereda V."/>
            <person name="Salamov A."/>
            <person name="Shapiro H.J."/>
            <person name="Wuyts J."/>
            <person name="Blaudez D."/>
            <person name="Buee M."/>
            <person name="Brokstein P."/>
            <person name="Canbaeck B."/>
            <person name="Cohen D."/>
            <person name="Courty P.E."/>
            <person name="Coutinho P.M."/>
            <person name="Delaruelle C."/>
            <person name="Detter J.C."/>
            <person name="Deveau A."/>
            <person name="DiFazio S."/>
            <person name="Duplessis S."/>
            <person name="Fraissinet-Tachet L."/>
            <person name="Lucic E."/>
            <person name="Frey-Klett P."/>
            <person name="Fourrey C."/>
            <person name="Feussner I."/>
            <person name="Gay G."/>
            <person name="Grimwood J."/>
            <person name="Hoegger P.J."/>
            <person name="Jain P."/>
            <person name="Kilaru S."/>
            <person name="Labbe J."/>
            <person name="Lin Y.C."/>
            <person name="Legue V."/>
            <person name="Le Tacon F."/>
            <person name="Marmeisse R."/>
            <person name="Melayah D."/>
            <person name="Montanini B."/>
            <person name="Muratet M."/>
            <person name="Nehls U."/>
            <person name="Niculita-Hirzel H."/>
            <person name="Oudot-Le Secq M.P."/>
            <person name="Peter M."/>
            <person name="Quesneville H."/>
            <person name="Rajashekar B."/>
            <person name="Reich M."/>
            <person name="Rouhier N."/>
            <person name="Schmutz J."/>
            <person name="Yin T."/>
            <person name="Chalot M."/>
            <person name="Henrissat B."/>
            <person name="Kuees U."/>
            <person name="Lucas S."/>
            <person name="Van de Peer Y."/>
            <person name="Podila G.K."/>
            <person name="Polle A."/>
            <person name="Pukkila P.J."/>
            <person name="Richardson P.M."/>
            <person name="Rouze P."/>
            <person name="Sanders I.R."/>
            <person name="Stajich J.E."/>
            <person name="Tunlid A."/>
            <person name="Tuskan G."/>
            <person name="Grigoriev I.V."/>
        </authorList>
    </citation>
    <scope>NUCLEOTIDE SEQUENCE [LARGE SCALE GENOMIC DNA]</scope>
    <source>
        <strain evidence="3">S238N-H82 / ATCC MYA-4686</strain>
    </source>
</reference>
<accession>B0DXG5</accession>
<dbReference type="HOGENOM" id="CLU_040948_0_0_1"/>
<dbReference type="GeneID" id="6084272"/>
<dbReference type="InterPro" id="IPR027796">
    <property type="entry name" value="OTT_1508_deam-like"/>
</dbReference>
<evidence type="ECO:0000313" key="2">
    <source>
        <dbReference type="EMBL" id="EDR00673.1"/>
    </source>
</evidence>
<dbReference type="InParanoid" id="B0DXG5"/>
<feature type="region of interest" description="Disordered" evidence="1">
    <location>
        <begin position="473"/>
        <end position="493"/>
    </location>
</feature>
<dbReference type="AlphaFoldDB" id="B0DXG5"/>
<dbReference type="RefSeq" id="XP_001888682.1">
    <property type="nucleotide sequence ID" value="XM_001888647.1"/>
</dbReference>
<name>B0DXG5_LACBS</name>
<dbReference type="OrthoDB" id="2939423at2759"/>
<protein>
    <submittedName>
        <fullName evidence="2">Predicted protein</fullName>
    </submittedName>
</protein>
<feature type="compositionally biased region" description="Polar residues" evidence="1">
    <location>
        <begin position="476"/>
        <end position="486"/>
    </location>
</feature>
<dbReference type="EMBL" id="DS547147">
    <property type="protein sequence ID" value="EDR00673.1"/>
    <property type="molecule type" value="Genomic_DNA"/>
</dbReference>
<dbReference type="STRING" id="486041.B0DXG5"/>
<organism evidence="3">
    <name type="scientific">Laccaria bicolor (strain S238N-H82 / ATCC MYA-4686)</name>
    <name type="common">Bicoloured deceiver</name>
    <name type="synonym">Laccaria laccata var. bicolor</name>
    <dbReference type="NCBI Taxonomy" id="486041"/>
    <lineage>
        <taxon>Eukaryota</taxon>
        <taxon>Fungi</taxon>
        <taxon>Dikarya</taxon>
        <taxon>Basidiomycota</taxon>
        <taxon>Agaricomycotina</taxon>
        <taxon>Agaricomycetes</taxon>
        <taxon>Agaricomycetidae</taxon>
        <taxon>Agaricales</taxon>
        <taxon>Agaricineae</taxon>
        <taxon>Hydnangiaceae</taxon>
        <taxon>Laccaria</taxon>
    </lineage>
</organism>